<feature type="compositionally biased region" description="Low complexity" evidence="1">
    <location>
        <begin position="293"/>
        <end position="323"/>
    </location>
</feature>
<feature type="domain" description="BTB" evidence="2">
    <location>
        <begin position="429"/>
        <end position="498"/>
    </location>
</feature>
<feature type="region of interest" description="Disordered" evidence="1">
    <location>
        <begin position="287"/>
        <end position="328"/>
    </location>
</feature>
<reference evidence="3 4" key="1">
    <citation type="submission" date="2015-12" db="EMBL/GenBank/DDBJ databases">
        <title>Draft genome sequence of Moniliophthora roreri, the causal agent of frosty pod rot of cacao.</title>
        <authorList>
            <person name="Aime M.C."/>
            <person name="Diaz-Valderrama J.R."/>
            <person name="Kijpornyongpan T."/>
            <person name="Phillips-Mora W."/>
        </authorList>
    </citation>
    <scope>NUCLEOTIDE SEQUENCE [LARGE SCALE GENOMIC DNA]</scope>
    <source>
        <strain evidence="3 4">MCA 2952</strain>
    </source>
</reference>
<dbReference type="AlphaFoldDB" id="A0A0W0FJZ2"/>
<feature type="compositionally biased region" description="Polar residues" evidence="1">
    <location>
        <begin position="199"/>
        <end position="224"/>
    </location>
</feature>
<feature type="compositionally biased region" description="Polar residues" evidence="1">
    <location>
        <begin position="92"/>
        <end position="111"/>
    </location>
</feature>
<dbReference type="Gene3D" id="3.30.710.10">
    <property type="entry name" value="Potassium Channel Kv1.1, Chain A"/>
    <property type="match status" value="1"/>
</dbReference>
<evidence type="ECO:0000259" key="2">
    <source>
        <dbReference type="PROSITE" id="PS50097"/>
    </source>
</evidence>
<dbReference type="InterPro" id="IPR000210">
    <property type="entry name" value="BTB/POZ_dom"/>
</dbReference>
<dbReference type="SMART" id="SM00225">
    <property type="entry name" value="BTB"/>
    <property type="match status" value="1"/>
</dbReference>
<name>A0A0W0FJZ2_MONRR</name>
<comment type="caution">
    <text evidence="3">The sequence shown here is derived from an EMBL/GenBank/DDBJ whole genome shotgun (WGS) entry which is preliminary data.</text>
</comment>
<feature type="region of interest" description="Disordered" evidence="1">
    <location>
        <begin position="177"/>
        <end position="233"/>
    </location>
</feature>
<dbReference type="Proteomes" id="UP000054988">
    <property type="component" value="Unassembled WGS sequence"/>
</dbReference>
<dbReference type="SUPFAM" id="SSF54695">
    <property type="entry name" value="POZ domain"/>
    <property type="match status" value="1"/>
</dbReference>
<evidence type="ECO:0000256" key="1">
    <source>
        <dbReference type="SAM" id="MobiDB-lite"/>
    </source>
</evidence>
<dbReference type="InterPro" id="IPR011333">
    <property type="entry name" value="SKP1/BTB/POZ_sf"/>
</dbReference>
<organism evidence="3 4">
    <name type="scientific">Moniliophthora roreri</name>
    <name type="common">Frosty pod rot fungus</name>
    <name type="synonym">Monilia roreri</name>
    <dbReference type="NCBI Taxonomy" id="221103"/>
    <lineage>
        <taxon>Eukaryota</taxon>
        <taxon>Fungi</taxon>
        <taxon>Dikarya</taxon>
        <taxon>Basidiomycota</taxon>
        <taxon>Agaricomycotina</taxon>
        <taxon>Agaricomycetes</taxon>
        <taxon>Agaricomycetidae</taxon>
        <taxon>Agaricales</taxon>
        <taxon>Marasmiineae</taxon>
        <taxon>Marasmiaceae</taxon>
        <taxon>Moniliophthora</taxon>
    </lineage>
</organism>
<feature type="compositionally biased region" description="Basic residues" evidence="1">
    <location>
        <begin position="358"/>
        <end position="368"/>
    </location>
</feature>
<dbReference type="EMBL" id="LATX01001892">
    <property type="protein sequence ID" value="KTB36616.1"/>
    <property type="molecule type" value="Genomic_DNA"/>
</dbReference>
<evidence type="ECO:0000313" key="4">
    <source>
        <dbReference type="Proteomes" id="UP000054988"/>
    </source>
</evidence>
<proteinExistence type="predicted"/>
<gene>
    <name evidence="3" type="ORF">WG66_10827</name>
</gene>
<feature type="compositionally biased region" description="Low complexity" evidence="1">
    <location>
        <begin position="376"/>
        <end position="386"/>
    </location>
</feature>
<dbReference type="eggNOG" id="ENOG502SVCR">
    <property type="taxonomic scope" value="Eukaryota"/>
</dbReference>
<dbReference type="Pfam" id="PF00651">
    <property type="entry name" value="BTB"/>
    <property type="match status" value="1"/>
</dbReference>
<dbReference type="PROSITE" id="PS50097">
    <property type="entry name" value="BTB"/>
    <property type="match status" value="1"/>
</dbReference>
<feature type="region of interest" description="Disordered" evidence="1">
    <location>
        <begin position="358"/>
        <end position="416"/>
    </location>
</feature>
<sequence length="615" mass="68177">MILHPTVVQVPPPPTSTTAAPTSSRSPSISSISSDGTGVIISGRSRHSRESLSPEVYYSPPKHTYPPSMGSNGGRGSPVPQQSMEPPRTPDVVQTPTSSVPASRKSSPVLKSQPITVPMTLFPPPQAPLHPSPITPIPSVSPPPIDLQKSHFQREIVAIQKPWFPPAPFSTYYDTSSTLATSAQRERSVSRGRTRSPVYVQQQSYPRLMSNTSRKSNYSPQSPRSDLGPVLSPSLSLFPSPSKVVYPTTIGTHTKPMIDVSPPYADGRSNQIPESYLPFICGTVTRTPGSRARSSTPSSNCFSSRSRSPRSISPPQGPTIINIPIPPNPLPPPPPLPLPPVVPQVAPIMPLNGFHARWRSRSRSRSRSRTPPPVVVRPSCVYRSPSAESGWRLSPKSYKTRTPSHNNRYGRRRRSPDFKRHPKFCFDDANVMFQVKDTAYRVHRYFFEHNSSTMKTMFISRFLSVVDRCPVIPLDGVEPRDFEQLLSIFYPSNYAQHDAKTTEYWTSVLRAANHLAMRKISKLAKEKLTTLATSADKIALVKEFEDDFGAEWVADAFLELAIRSEPLTVDEGHKIGMEGVIRLGAIRQALNSNTREYLDLDKVKGLVKRELKLVC</sequence>
<feature type="region of interest" description="Disordered" evidence="1">
    <location>
        <begin position="1"/>
        <end position="111"/>
    </location>
</feature>
<evidence type="ECO:0000313" key="3">
    <source>
        <dbReference type="EMBL" id="KTB36616.1"/>
    </source>
</evidence>
<protein>
    <recommendedName>
        <fullName evidence="2">BTB domain-containing protein</fullName>
    </recommendedName>
</protein>
<feature type="compositionally biased region" description="Low complexity" evidence="1">
    <location>
        <begin position="16"/>
        <end position="42"/>
    </location>
</feature>
<accession>A0A0W0FJZ2</accession>